<feature type="region of interest" description="Disordered" evidence="1">
    <location>
        <begin position="1362"/>
        <end position="1385"/>
    </location>
</feature>
<feature type="compositionally biased region" description="Basic and acidic residues" evidence="1">
    <location>
        <begin position="629"/>
        <end position="653"/>
    </location>
</feature>
<accession>A0A1A7VQZ4</accession>
<keyword evidence="4" id="KW-1185">Reference proteome</keyword>
<sequence>MAENPNEEKETVRVTSCCWLSKRKISSLNKNRHNGKEISDVGIQIKVPNFNICLTSLSLPIIKLKNDLDRISENKQITRMRENRGVQKGRASTSLNKTGDAPDGTYRACQKFPTNDDEVSSMLLRSKAFNETWRVMNSYMNCFVYNTVNEMVDKEINFLNKNLCLRDDKVSLLIVKTQTCPFVNLLQYRALSQKLKEVNGCAEGVVTAHVADEGVVDDHVGDEGGTCPQDNTNTFTYKSFDNRVLTYTLLRKRRNIASCIVNVYAHDNVESILIRIIRKIYRKCFMKIDKKNMNELFQKMMKKNKRKVLIIFLKNYIKLKSSVFSGLLLYLLHLKEINSINISVIITNSCVLSALSNLDYSVKKNVHVNICNLYLNYYHLIENIMFHPFFNNVLFKLKEYNTFIDRLFFLNHNLSFLQVKYFFYMFLRDFFDKKILSFLNLPLIYFCKLRKEGKCVEIEDPCPEGGEKYTKKFSTFKGEISNYLDQLHVEDLRQKFVLLLYASNFHEAHIQHLKSKGRHHTLYLMSELSTEGKISHTAGVNTIWEDLEGGKKNLSTEKNGTPPMEEGQHHVKTTTEKGKNKRALLTGGEDNHIANKTHPISREFPKKRKIKNDLFYNCIRYLNFAKSERAKNHQREETNGGEDTMRNNSEREGTVQNDVSSWTPKGKSDFPNEGVGESTYPGDPKDEINCMHEIIQLMKRDSIKRTLKSSDHFRSCYLQNYVSHNNLGDCLSPMNRIVNKDFVDDCNCIKVYIINNLTEHMKVEHNFDSLEVLKREWTNNEYWKILQYENVLAKMEKKIQNGKGSKKKSPLGKGAIKRNSKEGNVEGNENGGEIHPKVALLYLQKCLAKSISKRMITLLYKKKKYNICLSIINTILKNIPAYSSMRKRVHILKELFKKYEKKFFIYNAKDLTKANEEIEKEFKQIVNTICDLLLNLYMGKINLLKKILSDISSFLESVHYIIKLEKYIAEKEFSDLNLETFVKKLNVLIVFLDFFINLKKKKWQDKNSAHEHQRGNSNPDRGLPFGKYNSCSPIITHDGELNKMGTPLRCDGAYGMGEKENPHRDITTVQHKCQSGDTQTVTNCLGRKIHLDDRFSQNDLENNKVQNLLSTMSDSDMDLTLLEYVFIFFCEFLYFLLMPCVFLLPLVNTCISHDHSPDAQDLLNKNLRTKLLHVLYHNKLELKDLNIPSCIDAPNFSRPYNEANNYVLEKSEKGGDAQNMEDLLVKRKGKGNIFLPCDVLQKGSQKEDMVIIFHIVQNINARNLNVCRMFIEYVKVKLSFSGEDGDSDNSGDRIGPSGDKCDRSSAIQDNTRSGRTFGNNATNIHCESFQELFYNFVIAIMSLFYYLKIIHIPSTFVKGKEETQVSQPYNCKERDSSSGDKGNHMIHANAREDAPNEQSIQKGAKVLSTSGGESLNGLEDETQPTSDDQMAKHTMADVNRNADQKYKNYILDMLGSMHIRKLIFGRGYTA</sequence>
<dbReference type="GeneID" id="7320121"/>
<evidence type="ECO:0000256" key="2">
    <source>
        <dbReference type="SAM" id="Phobius"/>
    </source>
</evidence>
<feature type="compositionally biased region" description="Basic and acidic residues" evidence="1">
    <location>
        <begin position="1371"/>
        <end position="1385"/>
    </location>
</feature>
<feature type="compositionally biased region" description="Basic and acidic residues" evidence="1">
    <location>
        <begin position="566"/>
        <end position="578"/>
    </location>
</feature>
<keyword evidence="2" id="KW-0812">Transmembrane</keyword>
<feature type="compositionally biased region" description="Polar residues" evidence="1">
    <location>
        <begin position="654"/>
        <end position="663"/>
    </location>
</feature>
<feature type="region of interest" description="Disordered" evidence="1">
    <location>
        <begin position="551"/>
        <end position="579"/>
    </location>
</feature>
<proteinExistence type="predicted"/>
<dbReference type="OMA" id="VNICNLY"/>
<keyword evidence="2" id="KW-1133">Transmembrane helix</keyword>
<dbReference type="KEGG" id="pkn:PKNH_0710000"/>
<feature type="region of interest" description="Disordered" evidence="1">
    <location>
        <begin position="1410"/>
        <end position="1430"/>
    </location>
</feature>
<feature type="region of interest" description="Disordered" evidence="1">
    <location>
        <begin position="1283"/>
        <end position="1314"/>
    </location>
</feature>
<evidence type="ECO:0000313" key="3">
    <source>
        <dbReference type="EMBL" id="CAA9987390.1"/>
    </source>
</evidence>
<gene>
    <name evidence="3" type="ORF">PKNH_0710000</name>
</gene>
<evidence type="ECO:0000256" key="1">
    <source>
        <dbReference type="SAM" id="MobiDB-lite"/>
    </source>
</evidence>
<feature type="transmembrane region" description="Helical" evidence="2">
    <location>
        <begin position="1121"/>
        <end position="1147"/>
    </location>
</feature>
<protein>
    <submittedName>
        <fullName evidence="3">Uncharacterized protein</fullName>
    </submittedName>
</protein>
<dbReference type="Proteomes" id="UP000031513">
    <property type="component" value="Chromosome 7"/>
</dbReference>
<dbReference type="InParanoid" id="A0A384LKQ0"/>
<reference evidence="3 4" key="1">
    <citation type="journal article" date="2008" name="Nature">
        <title>The genome of Plasmodium knowlesi strain H, a zoonotic malaria parasite with host range from monkey to man.</title>
        <authorList>
            <person name="Pain A."/>
            <person name="Boehme U."/>
            <person name="Berry A.E."/>
            <person name="Mungall K."/>
            <person name="Finn R."/>
            <person name="Jackson A.P."/>
            <person name="Mourier T."/>
            <person name="Mistry J."/>
            <person name="Pasini E.M."/>
            <person name="Aslett M."/>
            <person name="Balasubrammaniam S."/>
            <person name="Borgwardt K."/>
            <person name="Brooks K."/>
            <person name="Carret C."/>
            <person name="Carver T.J."/>
            <person name="Cherevach I."/>
            <person name="Chillingworth T."/>
            <person name="Clarke T.G."/>
            <person name="Galinski M.R."/>
            <person name="Hall N."/>
            <person name="Harper D."/>
            <person name="Harris D."/>
            <person name="Hauser H."/>
            <person name="Ivens A."/>
            <person name="Janssen C.S."/>
            <person name="Keane T."/>
            <person name="Larke N."/>
            <person name="Lapp S."/>
            <person name="Marti M."/>
            <person name="Moule S."/>
            <person name="Meyer I.M."/>
            <person name="Ormond D."/>
            <person name="Peters N."/>
            <person name="Sanders M."/>
            <person name="Sanders S."/>
            <person name="Sergeant T.J."/>
            <person name="Simmonds M."/>
            <person name="Smith F."/>
            <person name="Squares R."/>
            <person name="Thurston S."/>
            <person name="Tivey A.R."/>
            <person name="Walker D."/>
            <person name="White B."/>
            <person name="Zuiderwijk E."/>
            <person name="Churcher C."/>
            <person name="Quail M.A."/>
            <person name="Cowman A.F."/>
            <person name="Turner C.M.R."/>
            <person name="Rajandream M.A."/>
            <person name="Kocken C.H.M."/>
            <person name="Thomas A.W."/>
            <person name="Newbold C.I."/>
            <person name="Barrell B.G."/>
            <person name="Berriman M."/>
        </authorList>
    </citation>
    <scope>NUCLEOTIDE SEQUENCE [LARGE SCALE GENOMIC DNA]</scope>
    <source>
        <strain evidence="3 4">H</strain>
    </source>
</reference>
<keyword evidence="2" id="KW-0472">Membrane</keyword>
<name>A0A384LKQ0_PLAKH</name>
<feature type="compositionally biased region" description="Basic residues" evidence="1">
    <location>
        <begin position="804"/>
        <end position="818"/>
    </location>
</feature>
<accession>A0A384LKQ0</accession>
<dbReference type="OrthoDB" id="392410at2759"/>
<accession>B3L3D2</accession>
<dbReference type="VEuPathDB" id="PlasmoDB:PKNH_0710000"/>
<dbReference type="EMBL" id="AM910989">
    <property type="protein sequence ID" value="CAA9987390.1"/>
    <property type="molecule type" value="Genomic_DNA"/>
</dbReference>
<feature type="transmembrane region" description="Helical" evidence="2">
    <location>
        <begin position="1332"/>
        <end position="1350"/>
    </location>
</feature>
<evidence type="ECO:0000313" key="4">
    <source>
        <dbReference type="Proteomes" id="UP000031513"/>
    </source>
</evidence>
<feature type="compositionally biased region" description="Polar residues" evidence="1">
    <location>
        <begin position="1305"/>
        <end position="1314"/>
    </location>
</feature>
<organism evidence="3 4">
    <name type="scientific">Plasmodium knowlesi (strain H)</name>
    <dbReference type="NCBI Taxonomy" id="5851"/>
    <lineage>
        <taxon>Eukaryota</taxon>
        <taxon>Sar</taxon>
        <taxon>Alveolata</taxon>
        <taxon>Apicomplexa</taxon>
        <taxon>Aconoidasida</taxon>
        <taxon>Haemosporida</taxon>
        <taxon>Plasmodiidae</taxon>
        <taxon>Plasmodium</taxon>
        <taxon>Plasmodium (Plasmodium)</taxon>
    </lineage>
</organism>
<feature type="region of interest" description="Disordered" evidence="1">
    <location>
        <begin position="800"/>
        <end position="830"/>
    </location>
</feature>
<feature type="region of interest" description="Disordered" evidence="1">
    <location>
        <begin position="629"/>
        <end position="683"/>
    </location>
</feature>
<dbReference type="FunCoup" id="A0A384LKQ0">
    <property type="interactions" value="745"/>
</dbReference>
<dbReference type="RefSeq" id="XP_002258393.1">
    <property type="nucleotide sequence ID" value="XM_002258357.1"/>
</dbReference>